<dbReference type="PANTHER" id="PTHR46670">
    <property type="entry name" value="ENDO/EXONUCLEASE/PHOSPHATASE DOMAIN-CONTAINING PROTEIN"/>
    <property type="match status" value="1"/>
</dbReference>
<keyword evidence="3" id="KW-1185">Reference proteome</keyword>
<dbReference type="GO" id="GO:0003824">
    <property type="term" value="F:catalytic activity"/>
    <property type="evidence" value="ECO:0007669"/>
    <property type="project" value="InterPro"/>
</dbReference>
<dbReference type="SUPFAM" id="SSF56219">
    <property type="entry name" value="DNase I-like"/>
    <property type="match status" value="1"/>
</dbReference>
<evidence type="ECO:0000313" key="2">
    <source>
        <dbReference type="EMBL" id="CAC5400218.1"/>
    </source>
</evidence>
<dbReference type="Gene3D" id="3.60.10.10">
    <property type="entry name" value="Endonuclease/exonuclease/phosphatase"/>
    <property type="match status" value="1"/>
</dbReference>
<feature type="domain" description="Reverse transcriptase" evidence="1">
    <location>
        <begin position="559"/>
        <end position="825"/>
    </location>
</feature>
<reference evidence="2 3" key="1">
    <citation type="submission" date="2020-06" db="EMBL/GenBank/DDBJ databases">
        <authorList>
            <person name="Li R."/>
            <person name="Bekaert M."/>
        </authorList>
    </citation>
    <scope>NUCLEOTIDE SEQUENCE [LARGE SCALE GENOMIC DNA]</scope>
    <source>
        <strain evidence="3">wild</strain>
    </source>
</reference>
<dbReference type="PANTHER" id="PTHR46670:SF3">
    <property type="entry name" value="ENDONUCLEASE_EXONUCLEASE_PHOSPHATASE DOMAIN-CONTAINING PROTEIN"/>
    <property type="match status" value="1"/>
</dbReference>
<dbReference type="OrthoDB" id="10072198at2759"/>
<proteinExistence type="predicted"/>
<dbReference type="AlphaFoldDB" id="A0A6J8CUG3"/>
<dbReference type="CDD" id="cd01650">
    <property type="entry name" value="RT_nLTR_like"/>
    <property type="match status" value="1"/>
</dbReference>
<protein>
    <recommendedName>
        <fullName evidence="1">Reverse transcriptase domain-containing protein</fullName>
    </recommendedName>
</protein>
<dbReference type="InterPro" id="IPR036691">
    <property type="entry name" value="Endo/exonu/phosph_ase_sf"/>
</dbReference>
<dbReference type="PROSITE" id="PS50878">
    <property type="entry name" value="RT_POL"/>
    <property type="match status" value="1"/>
</dbReference>
<dbReference type="Pfam" id="PF00078">
    <property type="entry name" value="RVT_1"/>
    <property type="match status" value="1"/>
</dbReference>
<dbReference type="InterPro" id="IPR005135">
    <property type="entry name" value="Endo/exonuclease/phosphatase"/>
</dbReference>
<dbReference type="InterPro" id="IPR000477">
    <property type="entry name" value="RT_dom"/>
</dbReference>
<accession>A0A6J8CUG3</accession>
<dbReference type="Proteomes" id="UP000507470">
    <property type="component" value="Unassembled WGS sequence"/>
</dbReference>
<evidence type="ECO:0000259" key="1">
    <source>
        <dbReference type="PROSITE" id="PS50878"/>
    </source>
</evidence>
<name>A0A6J8CUG3_MYTCO</name>
<evidence type="ECO:0000313" key="3">
    <source>
        <dbReference type="Proteomes" id="UP000507470"/>
    </source>
</evidence>
<sequence>MNSLQPVRLFLSTAQVFSHPWITCQNISKNSTSIVKSTQKTRRGTKTGRNFSRSIRTVVTSNRVSCAYHSFRGTISQNNLIHITPQCSSIFTVNSIDTHPIKTLIRHRSDEDTHETFARDTSYLRKIPRTAISQIIDRISLISLNARSVKNKSTSICDFMLSNDADILALTEIWLGTSIDKHVISEITPNGYSIHQISRKGKAGGGVAVIHKSNIEVKRSKHTQTFSHFELLECDVVVKSHHFRLCVIYRPPPSRTNKPKNTTLFNEWSEFLDRLVVIPNELLITGDLNFHLDNVNASDTRKFNETLRDHGLDPCLFDQNGNPSGDHLALFTSLKISRPPKQRQTVSYSKFSDIKTTDFIQDWSTTKIVQNREGSVENIVNLYNTELSSIIDRHAPLKSKNIIMRPNTEWYTDELRIAKRDRRKAERRMRKSNLTVHRQMFQDTCLKASKLLLKSKKDYFSTKISEIEHDQKQLPRLTNDLMGNRRKVILPSHNDEKVLADKFCEIFVGKISAFRDNLTAKNDASSYNRDTMRADIKFEGEPLRSLSPVSNDELHIVNTSLSEQCVPLSFKQAVVRPLLKKPSLYKEVLKNYRPVSNLPFISKTLEKVVDSRLENHISSHSLHDSVQSAYRTCHSTETALLRVHHDIAYALDNNCCAVLLMLILSAAFDTIDHQILFDRLEYSFGVTGDALLWLQSYLMNRTQRVAIGSVQSDDIKLDFGVPQGSVLGPKLYCIFAKPVGEICRRHGMSYHSYVDDTQVYQIIRPQGDLCDLSKRLEKCLADIGDWMSVNMLKLNEDKTELIIFAPKHQIKHLSDFRLTFDGTVLNDVSCVKNLGMYFDKTISMEHQASAITKAFFLPNSEYWSNSIFNFS</sequence>
<gene>
    <name evidence="2" type="ORF">MCOR_34414</name>
</gene>
<organism evidence="2 3">
    <name type="scientific">Mytilus coruscus</name>
    <name type="common">Sea mussel</name>
    <dbReference type="NCBI Taxonomy" id="42192"/>
    <lineage>
        <taxon>Eukaryota</taxon>
        <taxon>Metazoa</taxon>
        <taxon>Spiralia</taxon>
        <taxon>Lophotrochozoa</taxon>
        <taxon>Mollusca</taxon>
        <taxon>Bivalvia</taxon>
        <taxon>Autobranchia</taxon>
        <taxon>Pteriomorphia</taxon>
        <taxon>Mytilida</taxon>
        <taxon>Mytiloidea</taxon>
        <taxon>Mytilidae</taxon>
        <taxon>Mytilinae</taxon>
        <taxon>Mytilus</taxon>
    </lineage>
</organism>
<dbReference type="EMBL" id="CACVKT020006176">
    <property type="protein sequence ID" value="CAC5400218.1"/>
    <property type="molecule type" value="Genomic_DNA"/>
</dbReference>
<dbReference type="Pfam" id="PF03372">
    <property type="entry name" value="Exo_endo_phos"/>
    <property type="match status" value="1"/>
</dbReference>